<gene>
    <name evidence="1" type="ORF">MIND_00151700</name>
</gene>
<evidence type="ECO:0000313" key="1">
    <source>
        <dbReference type="EMBL" id="KAF7316329.1"/>
    </source>
</evidence>
<keyword evidence="2" id="KW-1185">Reference proteome</keyword>
<dbReference type="OrthoDB" id="3068011at2759"/>
<dbReference type="RefSeq" id="XP_037226352.1">
    <property type="nucleotide sequence ID" value="XM_037358442.1"/>
</dbReference>
<accession>A0A8H6WL14</accession>
<evidence type="ECO:0000313" key="2">
    <source>
        <dbReference type="Proteomes" id="UP000636479"/>
    </source>
</evidence>
<sequence length="358" mass="40062">MTAPTPTPLPKNYAAYLSSNPLPIPPPTLEKPDPPVELWLEEANGRRTSVTTDAAYQELHGLVLLVLRQMAYGSALREAHNILARIAEDLEVIAARGTDARITFTQLCKYIIQTPPCFIFKTLEDVDRTISWGQVDKASNTNAIFVSLDLVAAIRDNPLVAHAANKQELWHRLFFVVTIFHEMMLASTKRFFKSMTTPFMGQLDSDGNGNGEARTTFEWCFFGFHTRMIVNKEKNERQQRLWNMKQAVAKFSDTTFGQIDPTTAQNIVASLANERIWSPHSKLLEKHVFNQNTEVMHRGSPSTFNEATRRLSEDYIVVGIPCNRGLPASQRTVPASEGLGIPMPDAYKEATAATQIVG</sequence>
<protein>
    <submittedName>
        <fullName evidence="1">Uncharacterized protein</fullName>
    </submittedName>
</protein>
<dbReference type="EMBL" id="JACAZF010000001">
    <property type="protein sequence ID" value="KAF7316329.1"/>
    <property type="molecule type" value="Genomic_DNA"/>
</dbReference>
<dbReference type="GeneID" id="59340958"/>
<dbReference type="AlphaFoldDB" id="A0A8H6WL14"/>
<dbReference type="Proteomes" id="UP000636479">
    <property type="component" value="Unassembled WGS sequence"/>
</dbReference>
<comment type="caution">
    <text evidence="1">The sequence shown here is derived from an EMBL/GenBank/DDBJ whole genome shotgun (WGS) entry which is preliminary data.</text>
</comment>
<reference evidence="1" key="1">
    <citation type="submission" date="2020-05" db="EMBL/GenBank/DDBJ databases">
        <title>Mycena genomes resolve the evolution of fungal bioluminescence.</title>
        <authorList>
            <person name="Tsai I.J."/>
        </authorList>
    </citation>
    <scope>NUCLEOTIDE SEQUENCE</scope>
    <source>
        <strain evidence="1">171206Taipei</strain>
    </source>
</reference>
<organism evidence="1 2">
    <name type="scientific">Mycena indigotica</name>
    <dbReference type="NCBI Taxonomy" id="2126181"/>
    <lineage>
        <taxon>Eukaryota</taxon>
        <taxon>Fungi</taxon>
        <taxon>Dikarya</taxon>
        <taxon>Basidiomycota</taxon>
        <taxon>Agaricomycotina</taxon>
        <taxon>Agaricomycetes</taxon>
        <taxon>Agaricomycetidae</taxon>
        <taxon>Agaricales</taxon>
        <taxon>Marasmiineae</taxon>
        <taxon>Mycenaceae</taxon>
        <taxon>Mycena</taxon>
    </lineage>
</organism>
<name>A0A8H6WL14_9AGAR</name>
<proteinExistence type="predicted"/>